<comment type="function">
    <text evidence="2 10 12">Catalyzes the transfer of a dimethylallyl group onto the adenine at position 37 in tRNAs that read codons beginning with uridine, leading to the formation of N6-(dimethylallyl)adenosine (i(6)A).</text>
</comment>
<dbReference type="Pfam" id="PF01715">
    <property type="entry name" value="IPPT"/>
    <property type="match status" value="1"/>
</dbReference>
<dbReference type="PATRIC" id="fig|47500.12.peg.2846"/>
<evidence type="ECO:0000256" key="12">
    <source>
        <dbReference type="RuleBase" id="RU003784"/>
    </source>
</evidence>
<evidence type="ECO:0000313" key="17">
    <source>
        <dbReference type="Proteomes" id="UP000182836"/>
    </source>
</evidence>
<dbReference type="OrthoDB" id="9776390at2"/>
<reference evidence="14 16" key="1">
    <citation type="submission" date="2015-07" db="EMBL/GenBank/DDBJ databases">
        <title>Fjat-14205 dsm 2895.</title>
        <authorList>
            <person name="Liu B."/>
            <person name="Wang J."/>
            <person name="Zhu Y."/>
            <person name="Liu G."/>
            <person name="Chen Q."/>
            <person name="Chen Z."/>
            <person name="Lan J."/>
            <person name="Che J."/>
            <person name="Ge C."/>
            <person name="Shi H."/>
            <person name="Pan Z."/>
            <person name="Liu X."/>
        </authorList>
    </citation>
    <scope>NUCLEOTIDE SEQUENCE [LARGE SCALE GENOMIC DNA]</scope>
    <source>
        <strain evidence="14 16">DSM 2895</strain>
    </source>
</reference>
<dbReference type="PANTHER" id="PTHR11088">
    <property type="entry name" value="TRNA DIMETHYLALLYLTRANSFERASE"/>
    <property type="match status" value="1"/>
</dbReference>
<evidence type="ECO:0000256" key="6">
    <source>
        <dbReference type="ARBA" id="ARBA00022741"/>
    </source>
</evidence>
<keyword evidence="7 10" id="KW-0067">ATP-binding</keyword>
<keyword evidence="8 10" id="KW-0460">Magnesium</keyword>
<dbReference type="SUPFAM" id="SSF52540">
    <property type="entry name" value="P-loop containing nucleoside triphosphate hydrolases"/>
    <property type="match status" value="2"/>
</dbReference>
<dbReference type="STRING" id="47500.AF333_23110"/>
<dbReference type="Proteomes" id="UP000037269">
    <property type="component" value="Unassembled WGS sequence"/>
</dbReference>
<feature type="binding site" evidence="10">
    <location>
        <begin position="13"/>
        <end position="20"/>
    </location>
    <ligand>
        <name>ATP</name>
        <dbReference type="ChEBI" id="CHEBI:30616"/>
    </ligand>
</feature>
<dbReference type="EMBL" id="FNED01000001">
    <property type="protein sequence ID" value="SDH97280.1"/>
    <property type="molecule type" value="Genomic_DNA"/>
</dbReference>
<dbReference type="EC" id="2.5.1.75" evidence="10"/>
<evidence type="ECO:0000256" key="9">
    <source>
        <dbReference type="ARBA" id="ARBA00049563"/>
    </source>
</evidence>
<evidence type="ECO:0000256" key="3">
    <source>
        <dbReference type="ARBA" id="ARBA00005842"/>
    </source>
</evidence>
<evidence type="ECO:0000256" key="1">
    <source>
        <dbReference type="ARBA" id="ARBA00001946"/>
    </source>
</evidence>
<sequence length="315" mass="35649">MSKQKERVLAIVGPTSVGKTALSLELGRRFAGEIISGDSMQFYRGMDIGTAKATEDERLIIPHHLIDIRNPDEEVTVAEFQQLCTERITDINDRGKLPMLVGGTGLYVQSVLYDYKFSTAGEDEAYREELTVFAETHGREALHAKLLAIDPETAGRLHPNDVKRIIRALEIYHVTGTPMSQYQSRSEESPYDLLLVGLNMDRALLYERINRRVDIMIAEGLIEEVKALMAQGYDASLRSMQALGYKEMFAYLNGAITREEAIELLKKRTRNFAKRQLTWFRAMKDIVWFDVTPVGEDIPVSAYEAIYKTVAGKFS</sequence>
<comment type="similarity">
    <text evidence="3 10 13">Belongs to the IPP transferase family.</text>
</comment>
<evidence type="ECO:0000313" key="15">
    <source>
        <dbReference type="EMBL" id="SDH97280.1"/>
    </source>
</evidence>
<feature type="site" description="Interaction with substrate tRNA" evidence="10">
    <location>
        <position position="127"/>
    </location>
</feature>
<dbReference type="Gene3D" id="1.10.20.140">
    <property type="match status" value="1"/>
</dbReference>
<comment type="subunit">
    <text evidence="10">Monomer.</text>
</comment>
<evidence type="ECO:0000256" key="13">
    <source>
        <dbReference type="RuleBase" id="RU003785"/>
    </source>
</evidence>
<dbReference type="GeneID" id="42308017"/>
<keyword evidence="5 10" id="KW-0819">tRNA processing</keyword>
<dbReference type="GO" id="GO:0006400">
    <property type="term" value="P:tRNA modification"/>
    <property type="evidence" value="ECO:0007669"/>
    <property type="project" value="TreeGrafter"/>
</dbReference>
<dbReference type="InterPro" id="IPR039657">
    <property type="entry name" value="Dimethylallyltransferase"/>
</dbReference>
<reference evidence="15 17" key="2">
    <citation type="submission" date="2016-10" db="EMBL/GenBank/DDBJ databases">
        <authorList>
            <person name="de Groot N.N."/>
        </authorList>
    </citation>
    <scope>NUCLEOTIDE SEQUENCE [LARGE SCALE GENOMIC DNA]</scope>
    <source>
        <strain evidence="15 17">DSM 2895</strain>
    </source>
</reference>
<protein>
    <recommendedName>
        <fullName evidence="10">tRNA dimethylallyltransferase</fullName>
        <ecNumber evidence="10">2.5.1.75</ecNumber>
    </recommendedName>
    <alternativeName>
        <fullName evidence="10">Dimethylallyl diphosphate:tRNA dimethylallyltransferase</fullName>
        <shortName evidence="10">DMAPP:tRNA dimethylallyltransferase</shortName>
        <shortName evidence="10">DMATase</shortName>
    </alternativeName>
    <alternativeName>
        <fullName evidence="10">Isopentenyl-diphosphate:tRNA isopentenyltransferase</fullName>
        <shortName evidence="10">IPP transferase</shortName>
        <shortName evidence="10">IPPT</shortName>
        <shortName evidence="10">IPTase</shortName>
    </alternativeName>
</protein>
<evidence type="ECO:0000313" key="16">
    <source>
        <dbReference type="Proteomes" id="UP000037269"/>
    </source>
</evidence>
<evidence type="ECO:0000256" key="7">
    <source>
        <dbReference type="ARBA" id="ARBA00022840"/>
    </source>
</evidence>
<feature type="site" description="Interaction with substrate tRNA" evidence="10">
    <location>
        <position position="104"/>
    </location>
</feature>
<dbReference type="HAMAP" id="MF_00185">
    <property type="entry name" value="IPP_trans"/>
    <property type="match status" value="1"/>
</dbReference>
<dbReference type="Gene3D" id="3.40.50.300">
    <property type="entry name" value="P-loop containing nucleotide triphosphate hydrolases"/>
    <property type="match status" value="1"/>
</dbReference>
<evidence type="ECO:0000256" key="10">
    <source>
        <dbReference type="HAMAP-Rule" id="MF_00185"/>
    </source>
</evidence>
<evidence type="ECO:0000256" key="5">
    <source>
        <dbReference type="ARBA" id="ARBA00022694"/>
    </source>
</evidence>
<keyword evidence="16" id="KW-1185">Reference proteome</keyword>
<dbReference type="InterPro" id="IPR027417">
    <property type="entry name" value="P-loop_NTPase"/>
</dbReference>
<dbReference type="EMBL" id="LGUG01000004">
    <property type="protein sequence ID" value="KON97889.1"/>
    <property type="molecule type" value="Genomic_DNA"/>
</dbReference>
<accession>A0A0D1XQR8</accession>
<evidence type="ECO:0000256" key="11">
    <source>
        <dbReference type="RuleBase" id="RU003783"/>
    </source>
</evidence>
<dbReference type="NCBIfam" id="TIGR00174">
    <property type="entry name" value="miaA"/>
    <property type="match status" value="1"/>
</dbReference>
<dbReference type="GO" id="GO:0052381">
    <property type="term" value="F:tRNA dimethylallyltransferase activity"/>
    <property type="evidence" value="ECO:0007669"/>
    <property type="project" value="UniProtKB-UniRule"/>
</dbReference>
<dbReference type="FunFam" id="1.10.20.140:FF:000001">
    <property type="entry name" value="tRNA dimethylallyltransferase"/>
    <property type="match status" value="1"/>
</dbReference>
<comment type="caution">
    <text evidence="10">Lacks conserved residue(s) required for the propagation of feature annotation.</text>
</comment>
<comment type="cofactor">
    <cofactor evidence="1 10">
        <name>Mg(2+)</name>
        <dbReference type="ChEBI" id="CHEBI:18420"/>
    </cofactor>
</comment>
<evidence type="ECO:0000256" key="2">
    <source>
        <dbReference type="ARBA" id="ARBA00003213"/>
    </source>
</evidence>
<gene>
    <name evidence="10" type="primary">miaA</name>
    <name evidence="14" type="ORF">AF333_23110</name>
    <name evidence="15" type="ORF">SAMN04487909_10191</name>
</gene>
<evidence type="ECO:0000256" key="8">
    <source>
        <dbReference type="ARBA" id="ARBA00022842"/>
    </source>
</evidence>
<evidence type="ECO:0000256" key="4">
    <source>
        <dbReference type="ARBA" id="ARBA00022679"/>
    </source>
</evidence>
<proteinExistence type="inferred from homology"/>
<feature type="region of interest" description="Interaction with substrate tRNA" evidence="10">
    <location>
        <begin position="38"/>
        <end position="41"/>
    </location>
</feature>
<feature type="binding site" evidence="10">
    <location>
        <begin position="15"/>
        <end position="20"/>
    </location>
    <ligand>
        <name>substrate</name>
    </ligand>
</feature>
<dbReference type="RefSeq" id="WP_043067821.1">
    <property type="nucleotide sequence ID" value="NZ_BJOA01000026.1"/>
</dbReference>
<evidence type="ECO:0000313" key="14">
    <source>
        <dbReference type="EMBL" id="KON97889.1"/>
    </source>
</evidence>
<dbReference type="GO" id="GO:0005524">
    <property type="term" value="F:ATP binding"/>
    <property type="evidence" value="ECO:0007669"/>
    <property type="project" value="UniProtKB-UniRule"/>
</dbReference>
<dbReference type="AlphaFoldDB" id="A0A0D1XQR8"/>
<dbReference type="PANTHER" id="PTHR11088:SF60">
    <property type="entry name" value="TRNA DIMETHYLALLYLTRANSFERASE"/>
    <property type="match status" value="1"/>
</dbReference>
<dbReference type="InterPro" id="IPR018022">
    <property type="entry name" value="IPT"/>
</dbReference>
<organism evidence="14 16">
    <name type="scientific">Aneurinibacillus migulanus</name>
    <name type="common">Bacillus migulanus</name>
    <dbReference type="NCBI Taxonomy" id="47500"/>
    <lineage>
        <taxon>Bacteria</taxon>
        <taxon>Bacillati</taxon>
        <taxon>Bacillota</taxon>
        <taxon>Bacilli</taxon>
        <taxon>Bacillales</taxon>
        <taxon>Paenibacillaceae</taxon>
        <taxon>Aneurinibacillus group</taxon>
        <taxon>Aneurinibacillus</taxon>
    </lineage>
</organism>
<keyword evidence="4 10" id="KW-0808">Transferase</keyword>
<name>A0A0D1XQR8_ANEMI</name>
<comment type="catalytic activity">
    <reaction evidence="9 10 11">
        <text>adenosine(37) in tRNA + dimethylallyl diphosphate = N(6)-dimethylallyladenosine(37) in tRNA + diphosphate</text>
        <dbReference type="Rhea" id="RHEA:26482"/>
        <dbReference type="Rhea" id="RHEA-COMP:10162"/>
        <dbReference type="Rhea" id="RHEA-COMP:10375"/>
        <dbReference type="ChEBI" id="CHEBI:33019"/>
        <dbReference type="ChEBI" id="CHEBI:57623"/>
        <dbReference type="ChEBI" id="CHEBI:74411"/>
        <dbReference type="ChEBI" id="CHEBI:74415"/>
        <dbReference type="EC" id="2.5.1.75"/>
    </reaction>
</comment>
<keyword evidence="6 10" id="KW-0547">Nucleotide-binding</keyword>
<dbReference type="Proteomes" id="UP000182836">
    <property type="component" value="Unassembled WGS sequence"/>
</dbReference>